<dbReference type="AlphaFoldDB" id="A0A6A4PZD3"/>
<evidence type="ECO:0000313" key="2">
    <source>
        <dbReference type="EMBL" id="KAE9606624.1"/>
    </source>
</evidence>
<proteinExistence type="predicted"/>
<comment type="caution">
    <text evidence="2">The sequence shown here is derived from an EMBL/GenBank/DDBJ whole genome shotgun (WGS) entry which is preliminary data.</text>
</comment>
<organism evidence="2 3">
    <name type="scientific">Lupinus albus</name>
    <name type="common">White lupine</name>
    <name type="synonym">Lupinus termis</name>
    <dbReference type="NCBI Taxonomy" id="3870"/>
    <lineage>
        <taxon>Eukaryota</taxon>
        <taxon>Viridiplantae</taxon>
        <taxon>Streptophyta</taxon>
        <taxon>Embryophyta</taxon>
        <taxon>Tracheophyta</taxon>
        <taxon>Spermatophyta</taxon>
        <taxon>Magnoliopsida</taxon>
        <taxon>eudicotyledons</taxon>
        <taxon>Gunneridae</taxon>
        <taxon>Pentapetalae</taxon>
        <taxon>rosids</taxon>
        <taxon>fabids</taxon>
        <taxon>Fabales</taxon>
        <taxon>Fabaceae</taxon>
        <taxon>Papilionoideae</taxon>
        <taxon>50 kb inversion clade</taxon>
        <taxon>genistoids sensu lato</taxon>
        <taxon>core genistoids</taxon>
        <taxon>Genisteae</taxon>
        <taxon>Lupinus</taxon>
    </lineage>
</organism>
<evidence type="ECO:0000256" key="1">
    <source>
        <dbReference type="SAM" id="MobiDB-lite"/>
    </source>
</evidence>
<sequence>MHVADQPLPSAKSVFSTDEHDSNNIQVISSSKRLRGEIDADNSQSPFYARSEISSSNAHKHMKTE</sequence>
<name>A0A6A4PZD3_LUPAL</name>
<gene>
    <name evidence="2" type="ORF">Lalb_Chr09g0321581</name>
</gene>
<dbReference type="Proteomes" id="UP000447434">
    <property type="component" value="Chromosome 9"/>
</dbReference>
<evidence type="ECO:0000313" key="3">
    <source>
        <dbReference type="Proteomes" id="UP000447434"/>
    </source>
</evidence>
<protein>
    <submittedName>
        <fullName evidence="2">Uncharacterized protein</fullName>
    </submittedName>
</protein>
<reference evidence="3" key="1">
    <citation type="journal article" date="2020" name="Nat. Commun.">
        <title>Genome sequence of the cluster root forming white lupin.</title>
        <authorList>
            <person name="Hufnagel B."/>
            <person name="Marques A."/>
            <person name="Soriano A."/>
            <person name="Marques L."/>
            <person name="Divol F."/>
            <person name="Doumas P."/>
            <person name="Sallet E."/>
            <person name="Mancinotti D."/>
            <person name="Carrere S."/>
            <person name="Marande W."/>
            <person name="Arribat S."/>
            <person name="Keller J."/>
            <person name="Huneau C."/>
            <person name="Blein T."/>
            <person name="Aime D."/>
            <person name="Laguerre M."/>
            <person name="Taylor J."/>
            <person name="Schubert V."/>
            <person name="Nelson M."/>
            <person name="Geu-Flores F."/>
            <person name="Crespi M."/>
            <person name="Gallardo-Guerrero K."/>
            <person name="Delaux P.-M."/>
            <person name="Salse J."/>
            <person name="Berges H."/>
            <person name="Guyot R."/>
            <person name="Gouzy J."/>
            <person name="Peret B."/>
        </authorList>
    </citation>
    <scope>NUCLEOTIDE SEQUENCE [LARGE SCALE GENOMIC DNA]</scope>
    <source>
        <strain evidence="3">cv. Amiga</strain>
    </source>
</reference>
<keyword evidence="3" id="KW-1185">Reference proteome</keyword>
<dbReference type="EMBL" id="WOCE01000009">
    <property type="protein sequence ID" value="KAE9606624.1"/>
    <property type="molecule type" value="Genomic_DNA"/>
</dbReference>
<feature type="region of interest" description="Disordered" evidence="1">
    <location>
        <begin position="1"/>
        <end position="65"/>
    </location>
</feature>
<feature type="compositionally biased region" description="Polar residues" evidence="1">
    <location>
        <begin position="41"/>
        <end position="57"/>
    </location>
</feature>
<accession>A0A6A4PZD3</accession>